<evidence type="ECO:0000256" key="9">
    <source>
        <dbReference type="ARBA" id="ARBA00033070"/>
    </source>
</evidence>
<dbReference type="NCBIfam" id="TIGR02027">
    <property type="entry name" value="rpoA"/>
    <property type="match status" value="1"/>
</dbReference>
<keyword evidence="5 12" id="KW-0808">Transferase</keyword>
<dbReference type="SUPFAM" id="SSF56553">
    <property type="entry name" value="Insert subdomain of RNA polymerase alpha subunit"/>
    <property type="match status" value="1"/>
</dbReference>
<comment type="caution">
    <text evidence="12">The sequence shown here is derived from an EMBL/GenBank/DDBJ whole genome shotgun (WGS) entry which is preliminary data.</text>
</comment>
<organism evidence="12">
    <name type="scientific">candidate division WWE3 bacterium</name>
    <dbReference type="NCBI Taxonomy" id="2053526"/>
    <lineage>
        <taxon>Bacteria</taxon>
        <taxon>Katanobacteria</taxon>
    </lineage>
</organism>
<dbReference type="InterPro" id="IPR036643">
    <property type="entry name" value="RNApol_insert_sf"/>
</dbReference>
<evidence type="ECO:0000256" key="4">
    <source>
        <dbReference type="ARBA" id="ARBA00022478"/>
    </source>
</evidence>
<dbReference type="InterPro" id="IPR011263">
    <property type="entry name" value="DNA-dir_RNA_pol_RpoA/D/Rpb3"/>
</dbReference>
<dbReference type="SUPFAM" id="SSF55257">
    <property type="entry name" value="RBP11-like subunits of RNA polymerase"/>
    <property type="match status" value="1"/>
</dbReference>
<dbReference type="EC" id="2.7.7.6" evidence="2"/>
<dbReference type="GO" id="GO:0006351">
    <property type="term" value="P:DNA-templated transcription"/>
    <property type="evidence" value="ECO:0007669"/>
    <property type="project" value="InterPro"/>
</dbReference>
<evidence type="ECO:0000256" key="2">
    <source>
        <dbReference type="ARBA" id="ARBA00012418"/>
    </source>
</evidence>
<name>A0A7V5IZY7_UNCKA</name>
<comment type="similarity">
    <text evidence="1">Belongs to the RNA polymerase alpha chain family.</text>
</comment>
<feature type="non-terminal residue" evidence="12">
    <location>
        <position position="247"/>
    </location>
</feature>
<keyword evidence="4 12" id="KW-0240">DNA-directed RNA polymerase</keyword>
<reference evidence="12" key="1">
    <citation type="journal article" date="2020" name="mSystems">
        <title>Genome- and Community-Level Interaction Insights into Carbon Utilization and Element Cycling Functions of Hydrothermarchaeota in Hydrothermal Sediment.</title>
        <authorList>
            <person name="Zhou Z."/>
            <person name="Liu Y."/>
            <person name="Xu W."/>
            <person name="Pan J."/>
            <person name="Luo Z.H."/>
            <person name="Li M."/>
        </authorList>
    </citation>
    <scope>NUCLEOTIDE SEQUENCE [LARGE SCALE GENOMIC DNA]</scope>
    <source>
        <strain evidence="12">HyVt-517</strain>
    </source>
</reference>
<dbReference type="CDD" id="cd06928">
    <property type="entry name" value="RNAP_alpha_NTD"/>
    <property type="match status" value="1"/>
</dbReference>
<gene>
    <name evidence="12" type="primary">rpoA</name>
    <name evidence="12" type="ORF">ENJ78_00505</name>
</gene>
<dbReference type="Pfam" id="PF01000">
    <property type="entry name" value="RNA_pol_A_bac"/>
    <property type="match status" value="1"/>
</dbReference>
<evidence type="ECO:0000256" key="10">
    <source>
        <dbReference type="ARBA" id="ARBA00048552"/>
    </source>
</evidence>
<feature type="domain" description="DNA-directed RNA polymerase RpoA/D/Rpb3-type" evidence="11">
    <location>
        <begin position="18"/>
        <end position="228"/>
    </location>
</feature>
<evidence type="ECO:0000256" key="5">
    <source>
        <dbReference type="ARBA" id="ARBA00022679"/>
    </source>
</evidence>
<dbReference type="GO" id="GO:0005737">
    <property type="term" value="C:cytoplasm"/>
    <property type="evidence" value="ECO:0007669"/>
    <property type="project" value="UniProtKB-ARBA"/>
</dbReference>
<dbReference type="Pfam" id="PF01193">
    <property type="entry name" value="RNA_pol_L"/>
    <property type="match status" value="1"/>
</dbReference>
<accession>A0A7V5IZY7</accession>
<protein>
    <recommendedName>
        <fullName evidence="3">DNA-directed RNA polymerase subunit alpha</fullName>
        <ecNumber evidence="2">2.7.7.6</ecNumber>
    </recommendedName>
    <alternativeName>
        <fullName evidence="9">RNA polymerase subunit alpha</fullName>
    </alternativeName>
    <alternativeName>
        <fullName evidence="8">Transcriptase subunit alpha</fullName>
    </alternativeName>
</protein>
<dbReference type="GO" id="GO:0046983">
    <property type="term" value="F:protein dimerization activity"/>
    <property type="evidence" value="ECO:0007669"/>
    <property type="project" value="InterPro"/>
</dbReference>
<dbReference type="InterPro" id="IPR011773">
    <property type="entry name" value="DNA-dir_RpoA"/>
</dbReference>
<dbReference type="InterPro" id="IPR011262">
    <property type="entry name" value="DNA-dir_RNA_pol_insert"/>
</dbReference>
<keyword evidence="7" id="KW-0804">Transcription</keyword>
<dbReference type="EMBL" id="DRNS01000036">
    <property type="protein sequence ID" value="HHH14172.1"/>
    <property type="molecule type" value="Genomic_DNA"/>
</dbReference>
<dbReference type="Proteomes" id="UP000886106">
    <property type="component" value="Unassembled WGS sequence"/>
</dbReference>
<dbReference type="Gene3D" id="3.30.1360.10">
    <property type="entry name" value="RNA polymerase, RBP11-like subunit"/>
    <property type="match status" value="1"/>
</dbReference>
<dbReference type="AlphaFoldDB" id="A0A7V5IZY7"/>
<sequence>MLAPNKMKLDKIEEKKNRGIYAIAPLPKGYGHTLGNSLRRVLLSSISGSAPFKVKIKNASHEFAVIKGIKEDVFNILLNLKKVDFQINSDDFDPIVVTVNKKGVGSVTAKDIQMPSNVSVANPKQVICTITDASTSFEAEIHIKRGFGYVPREEYMQDSSEVGVIYLDTVFSPVLSVQYSVENARLGKNTELDKLVIDITTNGTVEPFYVLQYASALLRDFFGYIATDLEVVLEEDTSEGEAAVADE</sequence>
<dbReference type="GO" id="GO:0000428">
    <property type="term" value="C:DNA-directed RNA polymerase complex"/>
    <property type="evidence" value="ECO:0007669"/>
    <property type="project" value="UniProtKB-KW"/>
</dbReference>
<evidence type="ECO:0000256" key="1">
    <source>
        <dbReference type="ARBA" id="ARBA00007123"/>
    </source>
</evidence>
<dbReference type="GO" id="GO:0003677">
    <property type="term" value="F:DNA binding"/>
    <property type="evidence" value="ECO:0007669"/>
    <property type="project" value="InterPro"/>
</dbReference>
<dbReference type="InterPro" id="IPR036603">
    <property type="entry name" value="RBP11-like"/>
</dbReference>
<keyword evidence="6 12" id="KW-0548">Nucleotidyltransferase</keyword>
<evidence type="ECO:0000256" key="3">
    <source>
        <dbReference type="ARBA" id="ARBA00015972"/>
    </source>
</evidence>
<evidence type="ECO:0000259" key="11">
    <source>
        <dbReference type="SMART" id="SM00662"/>
    </source>
</evidence>
<dbReference type="FunFam" id="2.170.120.12:FF:000001">
    <property type="entry name" value="DNA-directed RNA polymerase subunit alpha"/>
    <property type="match status" value="1"/>
</dbReference>
<comment type="catalytic activity">
    <reaction evidence="10">
        <text>RNA(n) + a ribonucleoside 5'-triphosphate = RNA(n+1) + diphosphate</text>
        <dbReference type="Rhea" id="RHEA:21248"/>
        <dbReference type="Rhea" id="RHEA-COMP:14527"/>
        <dbReference type="Rhea" id="RHEA-COMP:17342"/>
        <dbReference type="ChEBI" id="CHEBI:33019"/>
        <dbReference type="ChEBI" id="CHEBI:61557"/>
        <dbReference type="ChEBI" id="CHEBI:140395"/>
        <dbReference type="EC" id="2.7.7.6"/>
    </reaction>
</comment>
<dbReference type="SMART" id="SM00662">
    <property type="entry name" value="RPOLD"/>
    <property type="match status" value="1"/>
</dbReference>
<dbReference type="Gene3D" id="2.170.120.12">
    <property type="entry name" value="DNA-directed RNA polymerase, insert domain"/>
    <property type="match status" value="1"/>
</dbReference>
<evidence type="ECO:0000256" key="7">
    <source>
        <dbReference type="ARBA" id="ARBA00023163"/>
    </source>
</evidence>
<evidence type="ECO:0000256" key="8">
    <source>
        <dbReference type="ARBA" id="ARBA00032524"/>
    </source>
</evidence>
<dbReference type="GO" id="GO:0003899">
    <property type="term" value="F:DNA-directed RNA polymerase activity"/>
    <property type="evidence" value="ECO:0007669"/>
    <property type="project" value="UniProtKB-EC"/>
</dbReference>
<proteinExistence type="inferred from homology"/>
<evidence type="ECO:0000256" key="6">
    <source>
        <dbReference type="ARBA" id="ARBA00022695"/>
    </source>
</evidence>
<evidence type="ECO:0000313" key="12">
    <source>
        <dbReference type="EMBL" id="HHH14172.1"/>
    </source>
</evidence>